<proteinExistence type="predicted"/>
<name>A0ACD5V377_AVESA</name>
<dbReference type="Proteomes" id="UP001732700">
    <property type="component" value="Chromosome 2D"/>
</dbReference>
<reference evidence="1" key="2">
    <citation type="submission" date="2025-09" db="UniProtKB">
        <authorList>
            <consortium name="EnsemblPlants"/>
        </authorList>
    </citation>
    <scope>IDENTIFICATION</scope>
</reference>
<organism evidence="1 2">
    <name type="scientific">Avena sativa</name>
    <name type="common">Oat</name>
    <dbReference type="NCBI Taxonomy" id="4498"/>
    <lineage>
        <taxon>Eukaryota</taxon>
        <taxon>Viridiplantae</taxon>
        <taxon>Streptophyta</taxon>
        <taxon>Embryophyta</taxon>
        <taxon>Tracheophyta</taxon>
        <taxon>Spermatophyta</taxon>
        <taxon>Magnoliopsida</taxon>
        <taxon>Liliopsida</taxon>
        <taxon>Poales</taxon>
        <taxon>Poaceae</taxon>
        <taxon>BOP clade</taxon>
        <taxon>Pooideae</taxon>
        <taxon>Poodae</taxon>
        <taxon>Poeae</taxon>
        <taxon>Poeae Chloroplast Group 1 (Aveneae type)</taxon>
        <taxon>Aveninae</taxon>
        <taxon>Avena</taxon>
    </lineage>
</organism>
<evidence type="ECO:0000313" key="2">
    <source>
        <dbReference type="Proteomes" id="UP001732700"/>
    </source>
</evidence>
<dbReference type="EnsemblPlants" id="AVESA.00010b.r2.2DG0357760.1">
    <property type="protein sequence ID" value="AVESA.00010b.r2.2DG0357760.1.CDS"/>
    <property type="gene ID" value="AVESA.00010b.r2.2DG0357760"/>
</dbReference>
<protein>
    <submittedName>
        <fullName evidence="1">Uncharacterized protein</fullName>
    </submittedName>
</protein>
<accession>A0ACD5V377</accession>
<sequence>MSCVELMSQWSFLIFTLWGSLFLLQTTVLLHRLWLRPRWLQWALRAQGLRGKPYRLLTTVDGPSGCRKTSMPLRCHDIAPFVVPLLHNAVQEHGRTCLSSWFGPMPKVTVVDARLTREVMSGKSGHLEKFRRFPMLSRLLAAGLPTYEGEKWARHRRIISPAFHLEKLKIMLPAFYSCCQDLIARWTESLCNSEGWGEIDVYPEFQSLAVDAISCTAFGSSYLEGKRILELQAEQADRVSAGVKTIFIPGYLYLPTKNNRRMRQIDNEIESILQGIIGRRMQAMREGKLMKDDLLGLMLESNMREPDVVNGRSARGMSIEEVMEECKMFYFAGIGVPSTLLTWTIVLLSMHPEWQDRAREEVLAQFGKNQPDYDGLSSLRTVTMILYEVLRLYPPAIAFIRKTCKETTIGGIRYPAGVVIEMPVLLIHHDPDIWGEDVHEFRPERFAEGISKASNDPGVFLPFGWGPRACIGKNFALLEAKMAVCMILQHFEFELAPTYIHAPHNKTLHPMHGAHINLRALV</sequence>
<evidence type="ECO:0000313" key="1">
    <source>
        <dbReference type="EnsemblPlants" id="AVESA.00010b.r2.2DG0357760.1.CDS"/>
    </source>
</evidence>
<keyword evidence="2" id="KW-1185">Reference proteome</keyword>
<reference evidence="1" key="1">
    <citation type="submission" date="2021-05" db="EMBL/GenBank/DDBJ databases">
        <authorList>
            <person name="Scholz U."/>
            <person name="Mascher M."/>
            <person name="Fiebig A."/>
        </authorList>
    </citation>
    <scope>NUCLEOTIDE SEQUENCE [LARGE SCALE GENOMIC DNA]</scope>
</reference>